<feature type="transmembrane region" description="Helical" evidence="1">
    <location>
        <begin position="143"/>
        <end position="161"/>
    </location>
</feature>
<comment type="caution">
    <text evidence="3">The sequence shown here is derived from an EMBL/GenBank/DDBJ whole genome shotgun (WGS) entry which is preliminary data.</text>
</comment>
<feature type="transmembrane region" description="Helical" evidence="1">
    <location>
        <begin position="76"/>
        <end position="94"/>
    </location>
</feature>
<dbReference type="EMBL" id="JARQBJ010000003">
    <property type="protein sequence ID" value="MDT2810110.1"/>
    <property type="molecule type" value="Genomic_DNA"/>
</dbReference>
<dbReference type="InterPro" id="IPR006976">
    <property type="entry name" value="VanZ-like"/>
</dbReference>
<feature type="transmembrane region" description="Helical" evidence="1">
    <location>
        <begin position="167"/>
        <end position="185"/>
    </location>
</feature>
<proteinExistence type="predicted"/>
<feature type="transmembrane region" description="Helical" evidence="1">
    <location>
        <begin position="48"/>
        <end position="69"/>
    </location>
</feature>
<evidence type="ECO:0000313" key="3">
    <source>
        <dbReference type="EMBL" id="MDT2810110.1"/>
    </source>
</evidence>
<keyword evidence="1" id="KW-0472">Membrane</keyword>
<keyword evidence="1" id="KW-0812">Transmembrane</keyword>
<evidence type="ECO:0000256" key="1">
    <source>
        <dbReference type="SAM" id="Phobius"/>
    </source>
</evidence>
<evidence type="ECO:0000259" key="2">
    <source>
        <dbReference type="Pfam" id="PF04892"/>
    </source>
</evidence>
<gene>
    <name evidence="3" type="ORF">P7H43_06420</name>
</gene>
<name>A0AAW8TVA1_9ENTE</name>
<feature type="transmembrane region" description="Helical" evidence="1">
    <location>
        <begin position="7"/>
        <end position="28"/>
    </location>
</feature>
<organism evidence="3 4">
    <name type="scientific">Enterococcus asini</name>
    <dbReference type="NCBI Taxonomy" id="57732"/>
    <lineage>
        <taxon>Bacteria</taxon>
        <taxon>Bacillati</taxon>
        <taxon>Bacillota</taxon>
        <taxon>Bacilli</taxon>
        <taxon>Lactobacillales</taxon>
        <taxon>Enterococcaceae</taxon>
        <taxon>Enterococcus</taxon>
    </lineage>
</organism>
<dbReference type="Proteomes" id="UP001256711">
    <property type="component" value="Unassembled WGS sequence"/>
</dbReference>
<evidence type="ECO:0000313" key="4">
    <source>
        <dbReference type="Proteomes" id="UP001256711"/>
    </source>
</evidence>
<accession>A0AAW8TVA1</accession>
<reference evidence="3" key="1">
    <citation type="submission" date="2023-03" db="EMBL/GenBank/DDBJ databases">
        <authorList>
            <person name="Shen W."/>
            <person name="Cai J."/>
        </authorList>
    </citation>
    <scope>NUCLEOTIDE SEQUENCE</scope>
    <source>
        <strain evidence="3">B226-2</strain>
    </source>
</reference>
<sequence>MEQAKKWLNYGGSLLFAGLVSYLTVEILMREVIARSARLERVLARFDFTDVLLIGAMTLALWLFYLQWLKRTLWPIYWYLAYSLYACLLFVMLFTKADTSHAVSLNPLDFLNWYPGVLEFLLNVVAFIPLGAWYGAHSRPWEFVIIALVTILGIETAQYVFYLGIFAVSDILANFLGCTLGYLVYRRFRSYFIHAPF</sequence>
<keyword evidence="1" id="KW-1133">Transmembrane helix</keyword>
<dbReference type="Pfam" id="PF04892">
    <property type="entry name" value="VanZ"/>
    <property type="match status" value="1"/>
</dbReference>
<dbReference type="AlphaFoldDB" id="A0AAW8TVA1"/>
<dbReference type="RefSeq" id="WP_270597123.1">
    <property type="nucleotide sequence ID" value="NZ_JAQESC010000003.1"/>
</dbReference>
<feature type="transmembrane region" description="Helical" evidence="1">
    <location>
        <begin position="114"/>
        <end position="136"/>
    </location>
</feature>
<feature type="domain" description="VanZ-like" evidence="2">
    <location>
        <begin position="84"/>
        <end position="188"/>
    </location>
</feature>
<protein>
    <submittedName>
        <fullName evidence="3">VanZ family protein</fullName>
    </submittedName>
</protein>